<dbReference type="EMBL" id="CP000828">
    <property type="protein sequence ID" value="ABW30945.1"/>
    <property type="molecule type" value="Genomic_DNA"/>
</dbReference>
<dbReference type="AlphaFoldDB" id="B0C2Q7"/>
<dbReference type="Proteomes" id="UP000000268">
    <property type="component" value="Chromosome"/>
</dbReference>
<feature type="compositionally biased region" description="Polar residues" evidence="1">
    <location>
        <begin position="45"/>
        <end position="57"/>
    </location>
</feature>
<evidence type="ECO:0000256" key="1">
    <source>
        <dbReference type="SAM" id="MobiDB-lite"/>
    </source>
</evidence>
<dbReference type="HOGENOM" id="CLU_2730638_0_0_3"/>
<proteinExistence type="predicted"/>
<name>B0C2Q7_ACAM1</name>
<keyword evidence="3" id="KW-1185">Reference proteome</keyword>
<gene>
    <name evidence="2" type="ordered locus">AM1_6013</name>
</gene>
<accession>B0C2Q7</accession>
<sequence>MGEPIIVSPNTKFVEPTPATKLIEDVNSQLKGIEISRRLSPQPDPSFQWQSELQNNQRRSDPGYQFFQSKF</sequence>
<feature type="region of interest" description="Disordered" evidence="1">
    <location>
        <begin position="39"/>
        <end position="71"/>
    </location>
</feature>
<protein>
    <submittedName>
        <fullName evidence="2">Uncharacterized protein</fullName>
    </submittedName>
</protein>
<dbReference type="KEGG" id="amr:AM1_6013"/>
<organism evidence="2 3">
    <name type="scientific">Acaryochloris marina (strain MBIC 11017)</name>
    <dbReference type="NCBI Taxonomy" id="329726"/>
    <lineage>
        <taxon>Bacteria</taxon>
        <taxon>Bacillati</taxon>
        <taxon>Cyanobacteriota</taxon>
        <taxon>Cyanophyceae</taxon>
        <taxon>Acaryochloridales</taxon>
        <taxon>Acaryochloridaceae</taxon>
        <taxon>Acaryochloris</taxon>
    </lineage>
</organism>
<evidence type="ECO:0000313" key="3">
    <source>
        <dbReference type="Proteomes" id="UP000000268"/>
    </source>
</evidence>
<reference evidence="2 3" key="1">
    <citation type="journal article" date="2008" name="Proc. Natl. Acad. Sci. U.S.A.">
        <title>Niche adaptation and genome expansion in the chlorophyll d-producing cyanobacterium Acaryochloris marina.</title>
        <authorList>
            <person name="Swingley W.D."/>
            <person name="Chen M."/>
            <person name="Cheung P.C."/>
            <person name="Conrad A.L."/>
            <person name="Dejesa L.C."/>
            <person name="Hao J."/>
            <person name="Honchak B.M."/>
            <person name="Karbach L.E."/>
            <person name="Kurdoglu A."/>
            <person name="Lahiri S."/>
            <person name="Mastrian S.D."/>
            <person name="Miyashita H."/>
            <person name="Page L."/>
            <person name="Ramakrishna P."/>
            <person name="Satoh S."/>
            <person name="Sattley W.M."/>
            <person name="Shimada Y."/>
            <person name="Taylor H.L."/>
            <person name="Tomo T."/>
            <person name="Tsuchiya T."/>
            <person name="Wang Z.T."/>
            <person name="Raymond J."/>
            <person name="Mimuro M."/>
            <person name="Blankenship R.E."/>
            <person name="Touchman J.W."/>
        </authorList>
    </citation>
    <scope>NUCLEOTIDE SEQUENCE [LARGE SCALE GENOMIC DNA]</scope>
    <source>
        <strain evidence="3">MBIC 11017</strain>
    </source>
</reference>
<evidence type="ECO:0000313" key="2">
    <source>
        <dbReference type="EMBL" id="ABW30945.1"/>
    </source>
</evidence>